<dbReference type="Gene3D" id="4.10.520.10">
    <property type="entry name" value="IHF-like DNA-binding proteins"/>
    <property type="match status" value="1"/>
</dbReference>
<dbReference type="AlphaFoldDB" id="A0A853PSD0"/>
<dbReference type="EMBL" id="LIDT01000035">
    <property type="protein sequence ID" value="OCR29037.1"/>
    <property type="molecule type" value="Genomic_DNA"/>
</dbReference>
<dbReference type="SUPFAM" id="SSF47729">
    <property type="entry name" value="IHF-like DNA-binding proteins"/>
    <property type="match status" value="1"/>
</dbReference>
<evidence type="ECO:0008006" key="7">
    <source>
        <dbReference type="Google" id="ProtNLM"/>
    </source>
</evidence>
<dbReference type="CDD" id="cd13831">
    <property type="entry name" value="HU"/>
    <property type="match status" value="1"/>
</dbReference>
<dbReference type="PANTHER" id="PTHR33175:SF3">
    <property type="entry name" value="DNA-BINDING PROTEIN HU-BETA"/>
    <property type="match status" value="1"/>
</dbReference>
<protein>
    <recommendedName>
        <fullName evidence="7">HU family DNA-binding protein</fullName>
    </recommendedName>
</protein>
<dbReference type="Pfam" id="PF00216">
    <property type="entry name" value="Bac_DNA_binding"/>
    <property type="match status" value="1"/>
</dbReference>
<reference evidence="5 6" key="1">
    <citation type="journal article" date="2016" name="PLoS ONE">
        <title>Genomic Diversity of Enterotoxigenic Strains of Bacteroides fragilis.</title>
        <authorList>
            <person name="Pierce J.V."/>
            <person name="Bernstein H.D."/>
        </authorList>
    </citation>
    <scope>NUCLEOTIDE SEQUENCE [LARGE SCALE GENOMIC DNA]</scope>
    <source>
        <strain evidence="5 6">20793-3</strain>
    </source>
</reference>
<dbReference type="Proteomes" id="UP000093197">
    <property type="component" value="Unassembled WGS sequence"/>
</dbReference>
<dbReference type="InterPro" id="IPR000119">
    <property type="entry name" value="Hist_DNA-bd"/>
</dbReference>
<dbReference type="GO" id="GO:0030527">
    <property type="term" value="F:structural constituent of chromatin"/>
    <property type="evidence" value="ECO:0007669"/>
    <property type="project" value="InterPro"/>
</dbReference>
<dbReference type="SMART" id="SM00411">
    <property type="entry name" value="BHL"/>
    <property type="match status" value="1"/>
</dbReference>
<dbReference type="PRINTS" id="PR01727">
    <property type="entry name" value="DNABINDINGHU"/>
</dbReference>
<dbReference type="InterPro" id="IPR010992">
    <property type="entry name" value="IHF-like_DNA-bd_dom_sf"/>
</dbReference>
<keyword evidence="2" id="KW-0226">DNA condensation</keyword>
<evidence type="ECO:0000256" key="1">
    <source>
        <dbReference type="ARBA" id="ARBA00010529"/>
    </source>
</evidence>
<keyword evidence="3" id="KW-0238">DNA-binding</keyword>
<evidence type="ECO:0000256" key="3">
    <source>
        <dbReference type="ARBA" id="ARBA00023125"/>
    </source>
</evidence>
<dbReference type="RefSeq" id="WP_066403408.1">
    <property type="nucleotide sequence ID" value="NZ_LIDT01000035.1"/>
</dbReference>
<dbReference type="GO" id="GO:0003677">
    <property type="term" value="F:DNA binding"/>
    <property type="evidence" value="ECO:0007669"/>
    <property type="project" value="UniProtKB-KW"/>
</dbReference>
<proteinExistence type="inferred from homology"/>
<dbReference type="PANTHER" id="PTHR33175">
    <property type="entry name" value="DNA-BINDING PROTEIN HU"/>
    <property type="match status" value="1"/>
</dbReference>
<comment type="similarity">
    <text evidence="1 4">Belongs to the bacterial histone-like protein family.</text>
</comment>
<organism evidence="5 6">
    <name type="scientific">Bacteroides fragilis</name>
    <dbReference type="NCBI Taxonomy" id="817"/>
    <lineage>
        <taxon>Bacteria</taxon>
        <taxon>Pseudomonadati</taxon>
        <taxon>Bacteroidota</taxon>
        <taxon>Bacteroidia</taxon>
        <taxon>Bacteroidales</taxon>
        <taxon>Bacteroidaceae</taxon>
        <taxon>Bacteroides</taxon>
    </lineage>
</organism>
<sequence length="90" mass="9674">MNKKELVQTAAEYSGMSQGEVEKALNAILESMKQSLKKEEPVTLVGFGTLQVKSHAARKGHNPSTGESMLIPAKKTVKFKASSVLEVGSK</sequence>
<dbReference type="GO" id="GO:0005829">
    <property type="term" value="C:cytosol"/>
    <property type="evidence" value="ECO:0007669"/>
    <property type="project" value="TreeGrafter"/>
</dbReference>
<name>A0A853PSD0_BACFG</name>
<evidence type="ECO:0000313" key="5">
    <source>
        <dbReference type="EMBL" id="OCR29037.1"/>
    </source>
</evidence>
<accession>A0A853PSD0</accession>
<evidence type="ECO:0000256" key="4">
    <source>
        <dbReference type="RuleBase" id="RU003939"/>
    </source>
</evidence>
<evidence type="ECO:0000256" key="2">
    <source>
        <dbReference type="ARBA" id="ARBA00023067"/>
    </source>
</evidence>
<evidence type="ECO:0000313" key="6">
    <source>
        <dbReference type="Proteomes" id="UP000093197"/>
    </source>
</evidence>
<comment type="caution">
    <text evidence="5">The sequence shown here is derived from an EMBL/GenBank/DDBJ whole genome shotgun (WGS) entry which is preliminary data.</text>
</comment>
<gene>
    <name evidence="5" type="ORF">AC094_34660</name>
</gene>
<dbReference type="GO" id="GO:0030261">
    <property type="term" value="P:chromosome condensation"/>
    <property type="evidence" value="ECO:0007669"/>
    <property type="project" value="UniProtKB-KW"/>
</dbReference>